<gene>
    <name evidence="2" type="ORF">R3P38DRAFT_3343923</name>
</gene>
<keyword evidence="3" id="KW-1185">Reference proteome</keyword>
<feature type="compositionally biased region" description="Acidic residues" evidence="1">
    <location>
        <begin position="322"/>
        <end position="335"/>
    </location>
</feature>
<reference evidence="2 3" key="1">
    <citation type="journal article" date="2024" name="J Genomics">
        <title>Draft genome sequencing and assembly of Favolaschia claudopus CIRM-BRFM 2984 isolated from oak limbs.</title>
        <authorList>
            <person name="Navarro D."/>
            <person name="Drula E."/>
            <person name="Chaduli D."/>
            <person name="Cazenave R."/>
            <person name="Ahrendt S."/>
            <person name="Wang J."/>
            <person name="Lipzen A."/>
            <person name="Daum C."/>
            <person name="Barry K."/>
            <person name="Grigoriev I.V."/>
            <person name="Favel A."/>
            <person name="Rosso M.N."/>
            <person name="Martin F."/>
        </authorList>
    </citation>
    <scope>NUCLEOTIDE SEQUENCE [LARGE SCALE GENOMIC DNA]</scope>
    <source>
        <strain evidence="2 3">CIRM-BRFM 2984</strain>
    </source>
</reference>
<feature type="region of interest" description="Disordered" evidence="1">
    <location>
        <begin position="359"/>
        <end position="385"/>
    </location>
</feature>
<accession>A0AAW0DKG1</accession>
<feature type="region of interest" description="Disordered" evidence="1">
    <location>
        <begin position="309"/>
        <end position="335"/>
    </location>
</feature>
<name>A0AAW0DKG1_9AGAR</name>
<protein>
    <submittedName>
        <fullName evidence="2">Uncharacterized protein</fullName>
    </submittedName>
</protein>
<feature type="compositionally biased region" description="Basic and acidic residues" evidence="1">
    <location>
        <begin position="192"/>
        <end position="218"/>
    </location>
</feature>
<feature type="compositionally biased region" description="Polar residues" evidence="1">
    <location>
        <begin position="96"/>
        <end position="108"/>
    </location>
</feature>
<comment type="caution">
    <text evidence="2">The sequence shown here is derived from an EMBL/GenBank/DDBJ whole genome shotgun (WGS) entry which is preliminary data.</text>
</comment>
<feature type="region of interest" description="Disordered" evidence="1">
    <location>
        <begin position="59"/>
        <end position="163"/>
    </location>
</feature>
<organism evidence="2 3">
    <name type="scientific">Favolaschia claudopus</name>
    <dbReference type="NCBI Taxonomy" id="2862362"/>
    <lineage>
        <taxon>Eukaryota</taxon>
        <taxon>Fungi</taxon>
        <taxon>Dikarya</taxon>
        <taxon>Basidiomycota</taxon>
        <taxon>Agaricomycotina</taxon>
        <taxon>Agaricomycetes</taxon>
        <taxon>Agaricomycetidae</taxon>
        <taxon>Agaricales</taxon>
        <taxon>Marasmiineae</taxon>
        <taxon>Mycenaceae</taxon>
        <taxon>Favolaschia</taxon>
    </lineage>
</organism>
<evidence type="ECO:0000313" key="3">
    <source>
        <dbReference type="Proteomes" id="UP001362999"/>
    </source>
</evidence>
<proteinExistence type="predicted"/>
<dbReference type="EMBL" id="JAWWNJ010000007">
    <property type="protein sequence ID" value="KAK7051917.1"/>
    <property type="molecule type" value="Genomic_DNA"/>
</dbReference>
<feature type="compositionally biased region" description="Polar residues" evidence="1">
    <location>
        <begin position="117"/>
        <end position="129"/>
    </location>
</feature>
<evidence type="ECO:0000313" key="2">
    <source>
        <dbReference type="EMBL" id="KAK7051917.1"/>
    </source>
</evidence>
<feature type="region of interest" description="Disordered" evidence="1">
    <location>
        <begin position="179"/>
        <end position="250"/>
    </location>
</feature>
<dbReference type="Proteomes" id="UP001362999">
    <property type="component" value="Unassembled WGS sequence"/>
</dbReference>
<feature type="compositionally biased region" description="Basic and acidic residues" evidence="1">
    <location>
        <begin position="61"/>
        <end position="74"/>
    </location>
</feature>
<sequence length="385" mass="42176">MWALNWGRGWNEERPENGKTVVEAAPLVCRLAYIRRDIPPAYRVNDARTPLPLRRMRACKRPSESSPTHHDGHHPTAAKPHCSICYPHQRPPSQPRTPASTNPDTTLLTVREAAGFSENSDGGANSVSEKTYPECTQDEGKGEGEGTGRGIRGECMRNRGRHRGGTRVCGVWAELEEKTNGTGGVKDGGQSRADKRGRGRKGPVDELDSKGDEKRIEKLYNGVTEAEKRDKTNAPGQSRRPRKNEADPSRLEINLLGDGRATCAFHKTVESGHNTLPVRRWVNSASRAGEDESAKVWFDSLSVPSISVGNEDRFSESGADAGQDDADAAQDDDETQAWERTFLDCLTTGRPSRITSDYQLEIHGPSSTGAHPAPSWLQACKSTTT</sequence>
<evidence type="ECO:0000256" key="1">
    <source>
        <dbReference type="SAM" id="MobiDB-lite"/>
    </source>
</evidence>
<feature type="compositionally biased region" description="Basic and acidic residues" evidence="1">
    <location>
        <begin position="138"/>
        <end position="157"/>
    </location>
</feature>
<dbReference type="AlphaFoldDB" id="A0AAW0DKG1"/>